<feature type="non-terminal residue" evidence="1">
    <location>
        <position position="176"/>
    </location>
</feature>
<feature type="non-terminal residue" evidence="1">
    <location>
        <position position="1"/>
    </location>
</feature>
<dbReference type="Pfam" id="PF09729">
    <property type="entry name" value="Gti1_Pac2"/>
    <property type="match status" value="2"/>
</dbReference>
<evidence type="ECO:0000313" key="1">
    <source>
        <dbReference type="EMBL" id="KIY64711.1"/>
    </source>
</evidence>
<dbReference type="OrthoDB" id="5572844at2759"/>
<proteinExistence type="predicted"/>
<dbReference type="Proteomes" id="UP000054007">
    <property type="component" value="Unassembled WGS sequence"/>
</dbReference>
<dbReference type="PANTHER" id="PTHR28027:SF2">
    <property type="entry name" value="TRANSCRIPTIONAL REGULATOR MIT1"/>
    <property type="match status" value="1"/>
</dbReference>
<dbReference type="AlphaFoldDB" id="A0A0D7B5B8"/>
<name>A0A0D7B5B8_9AGAR</name>
<evidence type="ECO:0000313" key="2">
    <source>
        <dbReference type="Proteomes" id="UP000054007"/>
    </source>
</evidence>
<dbReference type="InterPro" id="IPR018608">
    <property type="entry name" value="Gti1/Pac2"/>
</dbReference>
<dbReference type="PANTHER" id="PTHR28027">
    <property type="entry name" value="TRANSCRIPTIONAL REGULATOR MIT1"/>
    <property type="match status" value="1"/>
</dbReference>
<evidence type="ECO:0008006" key="3">
    <source>
        <dbReference type="Google" id="ProtNLM"/>
    </source>
</evidence>
<keyword evidence="2" id="KW-1185">Reference proteome</keyword>
<gene>
    <name evidence="1" type="ORF">CYLTODRAFT_328510</name>
</gene>
<reference evidence="1 2" key="1">
    <citation type="journal article" date="2015" name="Fungal Genet. Biol.">
        <title>Evolution of novel wood decay mechanisms in Agaricales revealed by the genome sequences of Fistulina hepatica and Cylindrobasidium torrendii.</title>
        <authorList>
            <person name="Floudas D."/>
            <person name="Held B.W."/>
            <person name="Riley R."/>
            <person name="Nagy L.G."/>
            <person name="Koehler G."/>
            <person name="Ransdell A.S."/>
            <person name="Younus H."/>
            <person name="Chow J."/>
            <person name="Chiniquy J."/>
            <person name="Lipzen A."/>
            <person name="Tritt A."/>
            <person name="Sun H."/>
            <person name="Haridas S."/>
            <person name="LaButti K."/>
            <person name="Ohm R.A."/>
            <person name="Kues U."/>
            <person name="Blanchette R.A."/>
            <person name="Grigoriev I.V."/>
            <person name="Minto R.E."/>
            <person name="Hibbett D.S."/>
        </authorList>
    </citation>
    <scope>NUCLEOTIDE SEQUENCE [LARGE SCALE GENOMIC DNA]</scope>
    <source>
        <strain evidence="1 2">FP15055 ss-10</strain>
    </source>
</reference>
<sequence length="176" mass="19848">FNGFVETTLQALHLVYAARMGVIPRITRRLNEAEREALTRSGAVFIFSVDESGIKRWTDGLVWSPSRICGNFLVYREMSERPPPRGHRRPPPHFDYYSNDQEASSDFGVVKDGGLVKKTITITIDGSDIHLVSYYTVADLEAGKLQTPASRPDIMSLELSPRRFRTGGLRIPPRIE</sequence>
<organism evidence="1 2">
    <name type="scientific">Cylindrobasidium torrendii FP15055 ss-10</name>
    <dbReference type="NCBI Taxonomy" id="1314674"/>
    <lineage>
        <taxon>Eukaryota</taxon>
        <taxon>Fungi</taxon>
        <taxon>Dikarya</taxon>
        <taxon>Basidiomycota</taxon>
        <taxon>Agaricomycotina</taxon>
        <taxon>Agaricomycetes</taxon>
        <taxon>Agaricomycetidae</taxon>
        <taxon>Agaricales</taxon>
        <taxon>Marasmiineae</taxon>
        <taxon>Physalacriaceae</taxon>
        <taxon>Cylindrobasidium</taxon>
    </lineage>
</organism>
<dbReference type="GO" id="GO:0003677">
    <property type="term" value="F:DNA binding"/>
    <property type="evidence" value="ECO:0007669"/>
    <property type="project" value="TreeGrafter"/>
</dbReference>
<accession>A0A0D7B5B8</accession>
<dbReference type="EMBL" id="KN880622">
    <property type="protein sequence ID" value="KIY64711.1"/>
    <property type="molecule type" value="Genomic_DNA"/>
</dbReference>
<protein>
    <recommendedName>
        <fullName evidence="3">Gti1/Pac2 family-domain-containing protein</fullName>
    </recommendedName>
</protein>